<accession>C9YFA0</accession>
<proteinExistence type="predicted"/>
<dbReference type="GO" id="GO:0006508">
    <property type="term" value="P:proteolysis"/>
    <property type="evidence" value="ECO:0007669"/>
    <property type="project" value="InterPro"/>
</dbReference>
<dbReference type="AlphaFoldDB" id="C9YFA0"/>
<dbReference type="Gene3D" id="3.40.50.200">
    <property type="entry name" value="Peptidase S8/S53 domain"/>
    <property type="match status" value="1"/>
</dbReference>
<dbReference type="GO" id="GO:0004252">
    <property type="term" value="F:serine-type endopeptidase activity"/>
    <property type="evidence" value="ECO:0007669"/>
    <property type="project" value="InterPro"/>
</dbReference>
<evidence type="ECO:0000313" key="2">
    <source>
        <dbReference type="EMBL" id="CBA32521.1"/>
    </source>
</evidence>
<dbReference type="EMBL" id="FN543107">
    <property type="protein sequence ID" value="CBA32521.1"/>
    <property type="molecule type" value="Genomic_DNA"/>
</dbReference>
<dbReference type="SUPFAM" id="SSF52743">
    <property type="entry name" value="Subtilisin-like"/>
    <property type="match status" value="1"/>
</dbReference>
<sequence length="427" mass="46452">MGDAAGLLSHAHNLLFVVSAGNIFTPFPVGVYANIAAYQAEDEDVREAAVMAAIEMSKATRTILSPAESINSLTIGAAHADHADPDPTAPPDPYPNFAMSNLASALGLGVNRSVKPDFLENGGRFAAGLTNVRGGTLEVHARASAHYGQQVATPSPTGRLNRRMLTSGTSNAAALTTRAAHFIADALDELYENDDEKWHALKTRAVMLKTLLAHGTSWGAIGNTLDDAYPPRDRSKWSPRRNTITQFLGYGQLDISRVVSGDSNRITLLAQDLIHAEQRHEYIVPVPASMLNNREVRTVTITLSWTSPMTHTTADHRAVVLQLVGTKKNTSSFWDGVARSKNQAQPNASTADRGTLIHTVQEGKKKMLDEKGRMVICVQAISKQGFERHDVPYALAITLELGQQTRSQLYTEVEQRVRGRTRTRAST</sequence>
<dbReference type="InterPro" id="IPR000209">
    <property type="entry name" value="Peptidase_S8/S53_dom"/>
</dbReference>
<feature type="domain" description="Peptidase S8/S53" evidence="1">
    <location>
        <begin position="10"/>
        <end position="211"/>
    </location>
</feature>
<dbReference type="Pfam" id="PF00082">
    <property type="entry name" value="Peptidase_S8"/>
    <property type="match status" value="1"/>
</dbReference>
<protein>
    <recommendedName>
        <fullName evidence="1">Peptidase S8/S53 domain-containing protein</fullName>
    </recommendedName>
</protein>
<evidence type="ECO:0000259" key="1">
    <source>
        <dbReference type="Pfam" id="PF00082"/>
    </source>
</evidence>
<name>C9YFA0_CURXX</name>
<dbReference type="InterPro" id="IPR036852">
    <property type="entry name" value="Peptidase_S8/S53_dom_sf"/>
</dbReference>
<reference evidence="2" key="1">
    <citation type="journal article" date="2010" name="Nature">
        <title>The Dynamic genome of Hydra.</title>
        <authorList>
            <person name="Chapman J.A."/>
            <person name="Kirkness E.F."/>
            <person name="Simakov O."/>
            <person name="Hampson S.E."/>
            <person name="Mitros T."/>
            <person name="Weinmaier T."/>
            <person name="Rattei T."/>
            <person name="Balasubramanian P.G."/>
            <person name="Borman J."/>
            <person name="Busam D."/>
            <person name="Disbennett K."/>
            <person name="Pfannkoch C."/>
            <person name="Sumin N."/>
            <person name="Sutton G."/>
            <person name="Viswanathan L."/>
            <person name="Walenz B."/>
            <person name="Goodstein D.M."/>
            <person name="Hellsten U."/>
            <person name="Kawashima T."/>
            <person name="Prochnik S.E."/>
            <person name="Putnam N.H."/>
            <person name="Shu S."/>
            <person name="Blumberg B."/>
            <person name="Dana C.E."/>
            <person name="Gee L."/>
            <person name="Kibler D.F."/>
            <person name="Law L."/>
            <person name="Lindgens D."/>
            <person name="Martinez D.E."/>
            <person name="Peng J."/>
            <person name="Wigge P.A."/>
            <person name="Bertulat B."/>
            <person name="Guder C."/>
            <person name="Nakamura Y."/>
            <person name="Ozbek S."/>
            <person name="Watanabe H."/>
            <person name="Khalturin K."/>
            <person name="Hemmrich G."/>
            <person name="Franke A."/>
            <person name="Augustin R."/>
            <person name="Fraune S."/>
            <person name="Hayakawa E."/>
            <person name="Hayakawa S."/>
            <person name="Hirose M."/>
            <person name="Hwang J."/>
            <person name="Ikeo K."/>
            <person name="Nishimiya-Fujisawa C."/>
            <person name="Ogura A."/>
            <person name="Takahashi T."/>
            <person name="Steinmetz P.R."/>
            <person name="Zhang X."/>
            <person name="Aufschnaiter R."/>
            <person name="Eder M.K."/>
            <person name="Gorny A.K."/>
            <person name="Salvenmoser W."/>
            <person name="Heimberg A.M."/>
            <person name="Wheeler B.M."/>
            <person name="Peterson K.J."/>
            <person name="Boettger A."/>
            <person name="Tischler P."/>
            <person name="Wolf A."/>
            <person name="Gojobori T."/>
            <person name="Remington K.A."/>
            <person name="Strausberg R.L."/>
            <person name="Venter J."/>
            <person name="Technau U."/>
            <person name="Hobmayer B."/>
            <person name="Bosch T.C."/>
            <person name="Holstein T.W."/>
            <person name="Fujisawa T."/>
            <person name="Bode H.R."/>
            <person name="David C.N."/>
            <person name="Rokhsar D.S."/>
            <person name="Steele R.E."/>
        </authorList>
    </citation>
    <scope>NUCLEOTIDE SEQUENCE</scope>
</reference>
<organism evidence="2">
    <name type="scientific">Curvibacter symbiont subsp. Hydra magnipapillata</name>
    <dbReference type="NCBI Taxonomy" id="667019"/>
    <lineage>
        <taxon>Bacteria</taxon>
        <taxon>Pseudomonadati</taxon>
        <taxon>Pseudomonadota</taxon>
        <taxon>Betaproteobacteria</taxon>
        <taxon>Burkholderiales</taxon>
        <taxon>Comamonadaceae</taxon>
        <taxon>Curvibacter</taxon>
    </lineage>
</organism>
<gene>
    <name evidence="2" type="ORF">Csp_D32560</name>
</gene>